<reference evidence="2 3" key="1">
    <citation type="submission" date="2024-08" db="EMBL/GenBank/DDBJ databases">
        <title>Insights into the chromosomal genome structure of Flemingia macrophylla.</title>
        <authorList>
            <person name="Ding Y."/>
            <person name="Zhao Y."/>
            <person name="Bi W."/>
            <person name="Wu M."/>
            <person name="Zhao G."/>
            <person name="Gong Y."/>
            <person name="Li W."/>
            <person name="Zhang P."/>
        </authorList>
    </citation>
    <scope>NUCLEOTIDE SEQUENCE [LARGE SCALE GENOMIC DNA]</scope>
    <source>
        <strain evidence="2">DYQJB</strain>
        <tissue evidence="2">Leaf</tissue>
    </source>
</reference>
<keyword evidence="3" id="KW-1185">Reference proteome</keyword>
<name>A0ABD1LK19_9FABA</name>
<evidence type="ECO:0008006" key="4">
    <source>
        <dbReference type="Google" id="ProtNLM"/>
    </source>
</evidence>
<dbReference type="PANTHER" id="PTHR35630">
    <property type="entry name" value="LEGUMINOSIN GROUP486 SECRETED PEPTIDE"/>
    <property type="match status" value="1"/>
</dbReference>
<gene>
    <name evidence="2" type="ORF">Fmac_022927</name>
</gene>
<dbReference type="PANTHER" id="PTHR35630:SF2">
    <property type="entry name" value="LEGUMINOSIN GROUP486 SECRETED PEPTIDE"/>
    <property type="match status" value="1"/>
</dbReference>
<accession>A0ABD1LK19</accession>
<protein>
    <recommendedName>
        <fullName evidence="4">S-protein homolog</fullName>
    </recommendedName>
</protein>
<dbReference type="Proteomes" id="UP001603857">
    <property type="component" value="Unassembled WGS sequence"/>
</dbReference>
<keyword evidence="1" id="KW-0732">Signal</keyword>
<evidence type="ECO:0000313" key="2">
    <source>
        <dbReference type="EMBL" id="KAL2323869.1"/>
    </source>
</evidence>
<feature type="signal peptide" evidence="1">
    <location>
        <begin position="1"/>
        <end position="23"/>
    </location>
</feature>
<comment type="caution">
    <text evidence="2">The sequence shown here is derived from an EMBL/GenBank/DDBJ whole genome shotgun (WGS) entry which is preliminary data.</text>
</comment>
<organism evidence="2 3">
    <name type="scientific">Flemingia macrophylla</name>
    <dbReference type="NCBI Taxonomy" id="520843"/>
    <lineage>
        <taxon>Eukaryota</taxon>
        <taxon>Viridiplantae</taxon>
        <taxon>Streptophyta</taxon>
        <taxon>Embryophyta</taxon>
        <taxon>Tracheophyta</taxon>
        <taxon>Spermatophyta</taxon>
        <taxon>Magnoliopsida</taxon>
        <taxon>eudicotyledons</taxon>
        <taxon>Gunneridae</taxon>
        <taxon>Pentapetalae</taxon>
        <taxon>rosids</taxon>
        <taxon>fabids</taxon>
        <taxon>Fabales</taxon>
        <taxon>Fabaceae</taxon>
        <taxon>Papilionoideae</taxon>
        <taxon>50 kb inversion clade</taxon>
        <taxon>NPAAA clade</taxon>
        <taxon>indigoferoid/millettioid clade</taxon>
        <taxon>Phaseoleae</taxon>
        <taxon>Flemingia</taxon>
    </lineage>
</organism>
<dbReference type="AlphaFoldDB" id="A0ABD1LK19"/>
<dbReference type="EMBL" id="JBGMDY010000008">
    <property type="protein sequence ID" value="KAL2323869.1"/>
    <property type="molecule type" value="Genomic_DNA"/>
</dbReference>
<proteinExistence type="predicted"/>
<feature type="chain" id="PRO_5044761616" description="S-protein homolog" evidence="1">
    <location>
        <begin position="24"/>
        <end position="148"/>
    </location>
</feature>
<sequence>MSTWIHVVFFLLFTMYLVKNGLSFGNSSESSIIPSMIHHFNDTKINIVVITITSGMSSSDPPLSFFYNDQQPRIYLEPEKTFTKFTNFDRKVILMFWDALCIIFYGYDPDSEGNHQRIHWLAKPEGLFHSWDNQNWEKKKTWNNDDCS</sequence>
<evidence type="ECO:0000256" key="1">
    <source>
        <dbReference type="SAM" id="SignalP"/>
    </source>
</evidence>
<evidence type="ECO:0000313" key="3">
    <source>
        <dbReference type="Proteomes" id="UP001603857"/>
    </source>
</evidence>